<protein>
    <submittedName>
        <fullName evidence="1">Uncharacterized protein</fullName>
    </submittedName>
</protein>
<dbReference type="EMBL" id="VSSQ01057091">
    <property type="protein sequence ID" value="MPN10901.1"/>
    <property type="molecule type" value="Genomic_DNA"/>
</dbReference>
<accession>A0A645F9C5</accession>
<proteinExistence type="predicted"/>
<dbReference type="AlphaFoldDB" id="A0A645F9C5"/>
<gene>
    <name evidence="1" type="ORF">SDC9_158198</name>
</gene>
<organism evidence="1">
    <name type="scientific">bioreactor metagenome</name>
    <dbReference type="NCBI Taxonomy" id="1076179"/>
    <lineage>
        <taxon>unclassified sequences</taxon>
        <taxon>metagenomes</taxon>
        <taxon>ecological metagenomes</taxon>
    </lineage>
</organism>
<name>A0A645F9C5_9ZZZZ</name>
<dbReference type="Gene3D" id="1.10.357.10">
    <property type="entry name" value="Tetracycline Repressor, domain 2"/>
    <property type="match status" value="1"/>
</dbReference>
<reference evidence="1" key="1">
    <citation type="submission" date="2019-08" db="EMBL/GenBank/DDBJ databases">
        <authorList>
            <person name="Kucharzyk K."/>
            <person name="Murdoch R.W."/>
            <person name="Higgins S."/>
            <person name="Loffler F."/>
        </authorList>
    </citation>
    <scope>NUCLEOTIDE SEQUENCE</scope>
</reference>
<sequence>MFVLMEFSYNPDRIKNLSIDLNASHNFKLFADQIEKAKSEKIIRDTVNSQDVFTDILSLTLFQFTVEPFLSTTFSLDRMQYVEFIQRRKTVIAETIINSIKN</sequence>
<evidence type="ECO:0000313" key="1">
    <source>
        <dbReference type="EMBL" id="MPN10901.1"/>
    </source>
</evidence>
<comment type="caution">
    <text evidence="1">The sequence shown here is derived from an EMBL/GenBank/DDBJ whole genome shotgun (WGS) entry which is preliminary data.</text>
</comment>